<keyword evidence="9" id="KW-0811">Translocation</keyword>
<dbReference type="GO" id="GO:0005886">
    <property type="term" value="C:plasma membrane"/>
    <property type="evidence" value="ECO:0007669"/>
    <property type="project" value="UniProtKB-SubCell"/>
</dbReference>
<organism evidence="12 13">
    <name type="scientific">Marinospirillum alkaliphilum DSM 21637</name>
    <dbReference type="NCBI Taxonomy" id="1122209"/>
    <lineage>
        <taxon>Bacteria</taxon>
        <taxon>Pseudomonadati</taxon>
        <taxon>Pseudomonadota</taxon>
        <taxon>Gammaproteobacteria</taxon>
        <taxon>Oceanospirillales</taxon>
        <taxon>Oceanospirillaceae</taxon>
        <taxon>Marinospirillum</taxon>
    </lineage>
</organism>
<dbReference type="PANTHER" id="PTHR33909:SF1">
    <property type="entry name" value="SEC TRANSLOCON ACCESSORY COMPLEX SUBUNIT YAJC"/>
    <property type="match status" value="1"/>
</dbReference>
<evidence type="ECO:0000256" key="9">
    <source>
        <dbReference type="ARBA" id="ARBA00023010"/>
    </source>
</evidence>
<evidence type="ECO:0000256" key="2">
    <source>
        <dbReference type="ARBA" id="ARBA00006742"/>
    </source>
</evidence>
<protein>
    <recommendedName>
        <fullName evidence="3">Sec translocon accessory complex subunit YajC</fullName>
    </recommendedName>
</protein>
<evidence type="ECO:0000256" key="3">
    <source>
        <dbReference type="ARBA" id="ARBA00014962"/>
    </source>
</evidence>
<reference evidence="12 13" key="1">
    <citation type="submission" date="2016-11" db="EMBL/GenBank/DDBJ databases">
        <authorList>
            <person name="Jaros S."/>
            <person name="Januszkiewicz K."/>
            <person name="Wedrychowicz H."/>
        </authorList>
    </citation>
    <scope>NUCLEOTIDE SEQUENCE [LARGE SCALE GENOMIC DNA]</scope>
    <source>
        <strain evidence="12 13">DSM 21637</strain>
    </source>
</reference>
<keyword evidence="5" id="KW-1003">Cell membrane</keyword>
<dbReference type="RefSeq" id="WP_072325395.1">
    <property type="nucleotide sequence ID" value="NZ_FPJW01000003.1"/>
</dbReference>
<gene>
    <name evidence="12" type="ORF">SAMN02745752_01146</name>
</gene>
<keyword evidence="7" id="KW-0653">Protein transport</keyword>
<dbReference type="PRINTS" id="PR01853">
    <property type="entry name" value="YAJCTRNLCASE"/>
</dbReference>
<dbReference type="OrthoDB" id="9811406at2"/>
<evidence type="ECO:0000256" key="5">
    <source>
        <dbReference type="ARBA" id="ARBA00022475"/>
    </source>
</evidence>
<evidence type="ECO:0000256" key="4">
    <source>
        <dbReference type="ARBA" id="ARBA00022448"/>
    </source>
</evidence>
<evidence type="ECO:0000256" key="11">
    <source>
        <dbReference type="SAM" id="Phobius"/>
    </source>
</evidence>
<evidence type="ECO:0000256" key="10">
    <source>
        <dbReference type="ARBA" id="ARBA00023136"/>
    </source>
</evidence>
<feature type="transmembrane region" description="Helical" evidence="11">
    <location>
        <begin position="12"/>
        <end position="35"/>
    </location>
</feature>
<dbReference type="Proteomes" id="UP000182350">
    <property type="component" value="Unassembled WGS sequence"/>
</dbReference>
<keyword evidence="10 11" id="KW-0472">Membrane</keyword>
<comment type="similarity">
    <text evidence="2">Belongs to the YajC family.</text>
</comment>
<keyword evidence="13" id="KW-1185">Reference proteome</keyword>
<keyword evidence="6 11" id="KW-0812">Transmembrane</keyword>
<comment type="subcellular location">
    <subcellularLocation>
        <location evidence="1">Cell membrane</location>
        <topology evidence="1">Single-pass membrane protein</topology>
    </subcellularLocation>
</comment>
<evidence type="ECO:0000256" key="7">
    <source>
        <dbReference type="ARBA" id="ARBA00022927"/>
    </source>
</evidence>
<evidence type="ECO:0000256" key="8">
    <source>
        <dbReference type="ARBA" id="ARBA00022989"/>
    </source>
</evidence>
<evidence type="ECO:0000256" key="1">
    <source>
        <dbReference type="ARBA" id="ARBA00004162"/>
    </source>
</evidence>
<evidence type="ECO:0000256" key="6">
    <source>
        <dbReference type="ARBA" id="ARBA00022692"/>
    </source>
</evidence>
<proteinExistence type="inferred from homology"/>
<dbReference type="Pfam" id="PF02699">
    <property type="entry name" value="YajC"/>
    <property type="match status" value="1"/>
</dbReference>
<dbReference type="EMBL" id="FPJW01000003">
    <property type="protein sequence ID" value="SFX29984.1"/>
    <property type="molecule type" value="Genomic_DNA"/>
</dbReference>
<dbReference type="PANTHER" id="PTHR33909">
    <property type="entry name" value="SEC TRANSLOCON ACCESSORY COMPLEX SUBUNIT YAJC"/>
    <property type="match status" value="1"/>
</dbReference>
<dbReference type="GO" id="GO:0015031">
    <property type="term" value="P:protein transport"/>
    <property type="evidence" value="ECO:0007669"/>
    <property type="project" value="UniProtKB-KW"/>
</dbReference>
<dbReference type="NCBIfam" id="TIGR00739">
    <property type="entry name" value="yajC"/>
    <property type="match status" value="1"/>
</dbReference>
<evidence type="ECO:0000313" key="12">
    <source>
        <dbReference type="EMBL" id="SFX29984.1"/>
    </source>
</evidence>
<keyword evidence="4" id="KW-0813">Transport</keyword>
<dbReference type="InterPro" id="IPR003849">
    <property type="entry name" value="Preprotein_translocase_YajC"/>
</dbReference>
<dbReference type="SMART" id="SM01323">
    <property type="entry name" value="YajC"/>
    <property type="match status" value="1"/>
</dbReference>
<keyword evidence="8 11" id="KW-1133">Transmembrane helix</keyword>
<dbReference type="AlphaFoldDB" id="A0A1K1VXY3"/>
<dbReference type="STRING" id="1122209.SAMN02745752_01146"/>
<sequence length="109" mass="11670">MDFFISAAHADAGGASPISSIIMLVGFVAIFYFLLIRPQQKRAKEHKNLLAELAKGDEVTLAGGLMGRITKVTEEFLVLEIAQDTSIKVQKAAVTAVLPKGTLKAVEAE</sequence>
<accession>A0A1K1VXY3</accession>
<name>A0A1K1VXY3_9GAMM</name>
<evidence type="ECO:0000313" key="13">
    <source>
        <dbReference type="Proteomes" id="UP000182350"/>
    </source>
</evidence>